<keyword evidence="2" id="KW-1185">Reference proteome</keyword>
<protein>
    <submittedName>
        <fullName evidence="1">Uncharacterized protein</fullName>
    </submittedName>
</protein>
<dbReference type="EMBL" id="AABVLA010000032">
    <property type="protein sequence ID" value="EAJ1622428.1"/>
    <property type="molecule type" value="Genomic_DNA"/>
</dbReference>
<comment type="caution">
    <text evidence="1">The sequence shown here is derived from an EMBL/GenBank/DDBJ whole genome shotgun (WGS) entry which is preliminary data.</text>
</comment>
<evidence type="ECO:0000313" key="1">
    <source>
        <dbReference type="EMBL" id="EAJ1622428.1"/>
    </source>
</evidence>
<proteinExistence type="predicted"/>
<name>A0A7U8B403_CAMUP</name>
<dbReference type="Proteomes" id="UP000535305">
    <property type="component" value="Unassembled WGS sequence"/>
</dbReference>
<dbReference type="AlphaFoldDB" id="A0A7U8B403"/>
<accession>A0A7U8B403</accession>
<reference evidence="1 2" key="1">
    <citation type="submission" date="2018-06" db="EMBL/GenBank/DDBJ databases">
        <authorList>
            <consortium name="PulseNet: The National Subtyping Network for Foodborne Disease Surveillance"/>
            <person name="Tarr C.L."/>
            <person name="Trees E."/>
            <person name="Katz L.S."/>
            <person name="Carleton-Romer H.A."/>
            <person name="Stroika S."/>
            <person name="Kucerova Z."/>
            <person name="Roache K.F."/>
            <person name="Sabol A.L."/>
            <person name="Besser J."/>
            <person name="Gerner-Smidt P."/>
        </authorList>
    </citation>
    <scope>NUCLEOTIDE SEQUENCE [LARGE SCALE GENOMIC DNA]</scope>
    <source>
        <strain evidence="1 2">PNUSAC003104</strain>
    </source>
</reference>
<gene>
    <name evidence="1" type="ORF">CT510_07210</name>
</gene>
<sequence>METKRLQERYKEFYEYHLQMYKDKYEKITSEELEELFEYYMLYRIANDDNTDLERKMRLVILFRCGWKNLRIINKILAKYTSFDEGDFVFFMRLLKETNSYEIIESLYDDKELKEISKAYKRITKKEQKCQVKKI</sequence>
<organism evidence="1 2">
    <name type="scientific">Campylobacter upsaliensis</name>
    <dbReference type="NCBI Taxonomy" id="28080"/>
    <lineage>
        <taxon>Bacteria</taxon>
        <taxon>Pseudomonadati</taxon>
        <taxon>Campylobacterota</taxon>
        <taxon>Epsilonproteobacteria</taxon>
        <taxon>Campylobacterales</taxon>
        <taxon>Campylobacteraceae</taxon>
        <taxon>Campylobacter</taxon>
    </lineage>
</organism>
<evidence type="ECO:0000313" key="2">
    <source>
        <dbReference type="Proteomes" id="UP000535305"/>
    </source>
</evidence>